<accession>A0A0H3KXP4</accession>
<gene>
    <name evidence="1" type="ordered locus">PAJ_1768</name>
</gene>
<dbReference type="HOGENOM" id="CLU_086651_0_0_6"/>
<organism evidence="1 2">
    <name type="scientific">Pantoea ananatis (strain AJ13355)</name>
    <dbReference type="NCBI Taxonomy" id="932677"/>
    <lineage>
        <taxon>Bacteria</taxon>
        <taxon>Pseudomonadati</taxon>
        <taxon>Pseudomonadota</taxon>
        <taxon>Gammaproteobacteria</taxon>
        <taxon>Enterobacterales</taxon>
        <taxon>Erwiniaceae</taxon>
        <taxon>Pantoea</taxon>
    </lineage>
</organism>
<evidence type="ECO:0000313" key="1">
    <source>
        <dbReference type="EMBL" id="BAK11848.1"/>
    </source>
</evidence>
<dbReference type="Proteomes" id="UP000006690">
    <property type="component" value="Chromosome"/>
</dbReference>
<protein>
    <submittedName>
        <fullName evidence="1">Uncharacterized protein</fullName>
    </submittedName>
</protein>
<reference evidence="2" key="1">
    <citation type="journal article" date="2012" name="Appl. Microbiol. Biotechnol.">
        <title>The complete genome sequence of Pantoea ananatis AJ13355, an organism with great biotechnological potential.</title>
        <authorList>
            <person name="Hara Y."/>
            <person name="Kadotani N."/>
            <person name="Izui H."/>
            <person name="Katashkina J.I."/>
            <person name="Kuvaeva T.M."/>
            <person name="Andreeva I.G."/>
            <person name="Golubeva L.I."/>
            <person name="Malko D.B."/>
            <person name="Makeev V.J."/>
            <person name="Mashko S.V."/>
            <person name="Kozlov Y.I."/>
        </authorList>
    </citation>
    <scope>NUCLEOTIDE SEQUENCE [LARGE SCALE GENOMIC DNA]</scope>
    <source>
        <strain evidence="2">AJ13355</strain>
    </source>
</reference>
<dbReference type="KEGG" id="paj:PAJ_1768"/>
<evidence type="ECO:0000313" key="2">
    <source>
        <dbReference type="Proteomes" id="UP000006690"/>
    </source>
</evidence>
<name>A0A0H3KXP4_PANAA</name>
<proteinExistence type="predicted"/>
<dbReference type="EMBL" id="AP012032">
    <property type="protein sequence ID" value="BAK11848.1"/>
    <property type="molecule type" value="Genomic_DNA"/>
</dbReference>
<sequence length="280" mass="31177">MVVFTFRLEMQGTHHGVGQRTEEMFHHLRAEIAHALVAEFGFEFDMWTTRDIQRAARQALVHWQHKTKTANAALVAQGFQQCLAQRQTGIFNRVMVVDIQIAFHFDIHAKAAVHRNLIQHVVKEAHTGINLAAAFAIQPQFNANLGFFGVALHQCVTIALRQLLLNGLPVLTFCTIANTLNAHILGQLNIGLTVANHIALSRVESALCQPGFHHFGFWLAAVAVIFWLMGTDQNIAKANALGSQNLHHQIMRAIKIGLRKTVRAQAVLIGDHDQLIARVL</sequence>
<dbReference type="AlphaFoldDB" id="A0A0H3KXP4"/>